<dbReference type="Pfam" id="PF01177">
    <property type="entry name" value="Asp_Glu_race"/>
    <property type="match status" value="1"/>
</dbReference>
<dbReference type="Proteomes" id="UP000649604">
    <property type="component" value="Unassembled WGS sequence"/>
</dbReference>
<evidence type="ECO:0000256" key="1">
    <source>
        <dbReference type="ARBA" id="ARBA00038414"/>
    </source>
</evidence>
<comment type="caution">
    <text evidence="6">The sequence shown here is derived from an EMBL/GenBank/DDBJ whole genome shotgun (WGS) entry which is preliminary data.</text>
</comment>
<dbReference type="GO" id="GO:0047661">
    <property type="term" value="F:amino-acid racemase activity"/>
    <property type="evidence" value="ECO:0007669"/>
    <property type="project" value="InterPro"/>
</dbReference>
<dbReference type="EMBL" id="WJJP01000002">
    <property type="protein sequence ID" value="MBD3322952.1"/>
    <property type="molecule type" value="Genomic_DNA"/>
</dbReference>
<sequence length="230" mass="24723">MNILVINPNTSEAFNRKLEATAKLYALESTAVTVISPQVGPQTIEGVFDETVSIPGTMQAFREREPDYDAVILACYSDPLVVAAMRELSAKPVLGIAEASIYTACMLGSQFSIVTTNDRWKPLLREAVHKYGVAAKCASIRTTGMHVADLENEHGGSVEDQIEAQAQAAVTQDGAEVICLGCAGMSGLDKRLQDKFGVPVLDGFVCAIKLLEGFHQYGISHSKILTYATP</sequence>
<dbReference type="PANTHER" id="PTHR28047">
    <property type="entry name" value="PROTEIN DCG1"/>
    <property type="match status" value="1"/>
</dbReference>
<evidence type="ECO:0000256" key="3">
    <source>
        <dbReference type="ARBA" id="ARBA00066406"/>
    </source>
</evidence>
<evidence type="ECO:0000256" key="2">
    <source>
        <dbReference type="ARBA" id="ARBA00051635"/>
    </source>
</evidence>
<organism evidence="6 7">
    <name type="scientific">candidate division KSB3 bacterium</name>
    <dbReference type="NCBI Taxonomy" id="2044937"/>
    <lineage>
        <taxon>Bacteria</taxon>
        <taxon>candidate division KSB3</taxon>
    </lineage>
</organism>
<proteinExistence type="inferred from homology"/>
<dbReference type="Gene3D" id="3.40.50.12500">
    <property type="match status" value="1"/>
</dbReference>
<gene>
    <name evidence="6" type="ORF">GF339_00115</name>
</gene>
<dbReference type="EC" id="5.1.99.5" evidence="3"/>
<dbReference type="FunFam" id="3.40.50.12500:FF:000001">
    <property type="entry name" value="Putative hydantoin racemase"/>
    <property type="match status" value="1"/>
</dbReference>
<protein>
    <recommendedName>
        <fullName evidence="4">Hydantoin racemase</fullName>
        <ecNumber evidence="3">5.1.99.5</ecNumber>
    </recommendedName>
</protein>
<dbReference type="PANTHER" id="PTHR28047:SF5">
    <property type="entry name" value="PROTEIN DCG1"/>
    <property type="match status" value="1"/>
</dbReference>
<accession>A0A9D5JRK5</accession>
<dbReference type="InterPro" id="IPR052186">
    <property type="entry name" value="Hydantoin_racemase-like"/>
</dbReference>
<evidence type="ECO:0000313" key="7">
    <source>
        <dbReference type="Proteomes" id="UP000649604"/>
    </source>
</evidence>
<dbReference type="InterPro" id="IPR015942">
    <property type="entry name" value="Asp/Glu/hydantoin_racemase"/>
</dbReference>
<comment type="catalytic activity">
    <reaction evidence="5">
        <text>D-5-benzylhydantoin = L-5-benzylhydantoin</text>
        <dbReference type="Rhea" id="RHEA:83991"/>
        <dbReference type="ChEBI" id="CHEBI:176864"/>
        <dbReference type="ChEBI" id="CHEBI:233540"/>
    </reaction>
</comment>
<comment type="similarity">
    <text evidence="1">Belongs to the HyuE racemase family.</text>
</comment>
<comment type="catalytic activity">
    <reaction evidence="2">
        <text>a D-5-monosubstituted hydantoin = a L-5-monosubstituted hydantoin</text>
        <dbReference type="Rhea" id="RHEA:46624"/>
        <dbReference type="ChEBI" id="CHEBI:86339"/>
        <dbReference type="ChEBI" id="CHEBI:86340"/>
        <dbReference type="EC" id="5.1.99.5"/>
    </reaction>
</comment>
<dbReference type="GO" id="GO:0036348">
    <property type="term" value="F:hydantoin racemase activity"/>
    <property type="evidence" value="ECO:0007669"/>
    <property type="project" value="UniProtKB-EC"/>
</dbReference>
<evidence type="ECO:0000256" key="4">
    <source>
        <dbReference type="ARBA" id="ARBA00067972"/>
    </source>
</evidence>
<evidence type="ECO:0000256" key="5">
    <source>
        <dbReference type="ARBA" id="ARBA00093199"/>
    </source>
</evidence>
<dbReference type="InterPro" id="IPR053714">
    <property type="entry name" value="Iso_Racemase_Enz_sf"/>
</dbReference>
<evidence type="ECO:0000313" key="6">
    <source>
        <dbReference type="EMBL" id="MBD3322952.1"/>
    </source>
</evidence>
<dbReference type="AlphaFoldDB" id="A0A9D5JRK5"/>
<reference evidence="6" key="1">
    <citation type="submission" date="2019-11" db="EMBL/GenBank/DDBJ databases">
        <title>Microbial mats filling the niche in hypersaline microbial mats.</title>
        <authorList>
            <person name="Wong H.L."/>
            <person name="Macleod F.I."/>
            <person name="White R.A. III"/>
            <person name="Burns B.P."/>
        </authorList>
    </citation>
    <scope>NUCLEOTIDE SEQUENCE</scope>
    <source>
        <strain evidence="6">Rbin_158</strain>
    </source>
</reference>
<name>A0A9D5JRK5_9BACT</name>